<dbReference type="EMBL" id="DS267838">
    <property type="protein sequence ID" value="EDN56381.1"/>
    <property type="molecule type" value="Genomic_DNA"/>
</dbReference>
<evidence type="ECO:0000313" key="6">
    <source>
        <dbReference type="EMBL" id="EDN56381.1"/>
    </source>
</evidence>
<reference evidence="7" key="1">
    <citation type="submission" date="2006-10" db="EMBL/GenBank/DDBJ databases">
        <authorList>
            <person name="Heidelberg J."/>
            <person name="Sebastian Y."/>
        </authorList>
    </citation>
    <scope>NUCLEOTIDE SEQUENCE [LARGE SCALE GENOMIC DNA]</scope>
    <source>
        <strain evidence="7">EX25</strain>
    </source>
</reference>
<dbReference type="GeneID" id="45028098"/>
<keyword evidence="2" id="KW-0229">DNA integration</keyword>
<dbReference type="SUPFAM" id="SSF56349">
    <property type="entry name" value="DNA breaking-rejoining enzymes"/>
    <property type="match status" value="1"/>
</dbReference>
<evidence type="ECO:0000256" key="4">
    <source>
        <dbReference type="ARBA" id="ARBA00023172"/>
    </source>
</evidence>
<name>A0ABM9WSL1_VIBAE</name>
<dbReference type="InterPro" id="IPR002104">
    <property type="entry name" value="Integrase_catalytic"/>
</dbReference>
<dbReference type="InterPro" id="IPR011010">
    <property type="entry name" value="DNA_brk_join_enz"/>
</dbReference>
<protein>
    <submittedName>
        <fullName evidence="6">Integrase</fullName>
    </submittedName>
</protein>
<dbReference type="PROSITE" id="PS51898">
    <property type="entry name" value="TYR_RECOMBINASE"/>
    <property type="match status" value="1"/>
</dbReference>
<keyword evidence="4" id="KW-0233">DNA recombination</keyword>
<accession>A0ABM9WSL1</accession>
<dbReference type="InterPro" id="IPR046668">
    <property type="entry name" value="DUF6538"/>
</dbReference>
<dbReference type="Gene3D" id="1.10.150.130">
    <property type="match status" value="1"/>
</dbReference>
<dbReference type="PANTHER" id="PTHR30629">
    <property type="entry name" value="PROPHAGE INTEGRASE"/>
    <property type="match status" value="1"/>
</dbReference>
<dbReference type="Gene3D" id="1.10.443.10">
    <property type="entry name" value="Intergrase catalytic core"/>
    <property type="match status" value="1"/>
</dbReference>
<dbReference type="InterPro" id="IPR050808">
    <property type="entry name" value="Phage_Integrase"/>
</dbReference>
<keyword evidence="7" id="KW-1185">Reference proteome</keyword>
<dbReference type="Pfam" id="PF00589">
    <property type="entry name" value="Phage_integrase"/>
    <property type="match status" value="1"/>
</dbReference>
<dbReference type="Proteomes" id="UP000242664">
    <property type="component" value="Unassembled WGS sequence"/>
</dbReference>
<dbReference type="Pfam" id="PF20172">
    <property type="entry name" value="DUF6538"/>
    <property type="match status" value="1"/>
</dbReference>
<feature type="domain" description="Tyr recombinase" evidence="5">
    <location>
        <begin position="363"/>
        <end position="555"/>
    </location>
</feature>
<dbReference type="RefSeq" id="WP_006742899.1">
    <property type="nucleotide sequence ID" value="NC_013456.1"/>
</dbReference>
<evidence type="ECO:0000256" key="2">
    <source>
        <dbReference type="ARBA" id="ARBA00022908"/>
    </source>
</evidence>
<sequence length="566" mass="63546">MSNIMASPYKHPQTGVYYFRMAVPKKLVPIIGKTVFKKSLQTKNLSEAKPRFTECLSDAQKQIAVAQLKLSNSSNVVLNVRDCAIIAERWYEHVKNEVDTSGNYDLFLKRDVDAEGSVHEFGLSDTLSLYGSEVDTATPEQLQELADELKEFIVAQLDREGLVVSSHSESFRQLAVAFYHYIHRIEALCRARYNRDYGYEAISNPIADKPLSVNPSANKRQPKRQKASQYSISNVFKRYHQSEILKDKDAKALYEAGLQIERLIEVIGDLDVTEVTRAHIVEFRDTLLQLPKSKIASIRNRPLLEQIELVKIQGLETLSATTVKNCLRKTSVVFSYAIELGIIDSNPHVGVRVATAEKKTEASEGKGYTDSEILRLFQADVFNDANARKPYGMACYWVPLLCRYTGARLEEMSQLHKSDVSQSDSGIHYLNIRRGEGQSVKNNSSLRHVPIPAHLIELGFLDYVAESGGFLFPELKENKYGKKSAALSKWWGQTVRSLGIHTTQPAHAFRHTFKTALRRLGIADTVSDAITGHTPAGVGGSYGTVELETKKEAIDRLPRLALSRLW</sequence>
<gene>
    <name evidence="6" type="ORF">VEx25_0721</name>
</gene>
<organism evidence="6 7">
    <name type="scientific">Vibrio antiquarius (strain Ex25)</name>
    <dbReference type="NCBI Taxonomy" id="150340"/>
    <lineage>
        <taxon>Bacteria</taxon>
        <taxon>Pseudomonadati</taxon>
        <taxon>Pseudomonadota</taxon>
        <taxon>Gammaproteobacteria</taxon>
        <taxon>Vibrionales</taxon>
        <taxon>Vibrionaceae</taxon>
        <taxon>Vibrio</taxon>
        <taxon>Vibrio diabolicus subgroup</taxon>
    </lineage>
</organism>
<evidence type="ECO:0000256" key="1">
    <source>
        <dbReference type="ARBA" id="ARBA00008857"/>
    </source>
</evidence>
<dbReference type="CDD" id="cd01184">
    <property type="entry name" value="INT_C_like_1"/>
    <property type="match status" value="1"/>
</dbReference>
<dbReference type="PANTHER" id="PTHR30629:SF2">
    <property type="entry name" value="PROPHAGE INTEGRASE INTS-RELATED"/>
    <property type="match status" value="1"/>
</dbReference>
<dbReference type="InterPro" id="IPR013762">
    <property type="entry name" value="Integrase-like_cat_sf"/>
</dbReference>
<dbReference type="InterPro" id="IPR010998">
    <property type="entry name" value="Integrase_recombinase_N"/>
</dbReference>
<evidence type="ECO:0000313" key="7">
    <source>
        <dbReference type="Proteomes" id="UP000242664"/>
    </source>
</evidence>
<proteinExistence type="inferred from homology"/>
<comment type="similarity">
    <text evidence="1">Belongs to the 'phage' integrase family.</text>
</comment>
<evidence type="ECO:0000256" key="3">
    <source>
        <dbReference type="ARBA" id="ARBA00023125"/>
    </source>
</evidence>
<keyword evidence="3" id="KW-0238">DNA-binding</keyword>
<evidence type="ECO:0000259" key="5">
    <source>
        <dbReference type="PROSITE" id="PS51898"/>
    </source>
</evidence>